<dbReference type="InterPro" id="IPR015421">
    <property type="entry name" value="PyrdxlP-dep_Trfase_major"/>
</dbReference>
<dbReference type="InterPro" id="IPR000192">
    <property type="entry name" value="Aminotrans_V_dom"/>
</dbReference>
<comment type="similarity">
    <text evidence="2">Belongs to the class-V pyridoxal-phosphate-dependent aminotransferase family. Csd subfamily.</text>
</comment>
<accession>A0A1M6PTM7</accession>
<dbReference type="Proteomes" id="UP000183952">
    <property type="component" value="Unassembled WGS sequence"/>
</dbReference>
<keyword evidence="9" id="KW-1185">Reference proteome</keyword>
<dbReference type="AlphaFoldDB" id="A0A1M6PTM7"/>
<keyword evidence="4" id="KW-0808">Transferase</keyword>
<proteinExistence type="inferred from homology"/>
<dbReference type="Pfam" id="PF00266">
    <property type="entry name" value="Aminotran_5"/>
    <property type="match status" value="1"/>
</dbReference>
<dbReference type="GO" id="GO:0030170">
    <property type="term" value="F:pyridoxal phosphate binding"/>
    <property type="evidence" value="ECO:0007669"/>
    <property type="project" value="InterPro"/>
</dbReference>
<dbReference type="EC" id="2.8.1.7" evidence="3"/>
<dbReference type="InterPro" id="IPR010970">
    <property type="entry name" value="Cys_dSase_SufS"/>
</dbReference>
<dbReference type="SUPFAM" id="SSF53383">
    <property type="entry name" value="PLP-dependent transferases"/>
    <property type="match status" value="1"/>
</dbReference>
<feature type="domain" description="Aminotransferase class V" evidence="7">
    <location>
        <begin position="2"/>
        <end position="369"/>
    </location>
</feature>
<evidence type="ECO:0000256" key="6">
    <source>
        <dbReference type="ARBA" id="ARBA00050776"/>
    </source>
</evidence>
<dbReference type="InterPro" id="IPR016454">
    <property type="entry name" value="Cysteine_dSase"/>
</dbReference>
<reference evidence="8 9" key="1">
    <citation type="submission" date="2016-11" db="EMBL/GenBank/DDBJ databases">
        <authorList>
            <person name="Jaros S."/>
            <person name="Januszkiewicz K."/>
            <person name="Wedrychowicz H."/>
        </authorList>
    </citation>
    <scope>NUCLEOTIDE SEQUENCE [LARGE SCALE GENOMIC DNA]</scope>
    <source>
        <strain evidence="8 9">DSM 3090</strain>
    </source>
</reference>
<evidence type="ECO:0000313" key="9">
    <source>
        <dbReference type="Proteomes" id="UP000183952"/>
    </source>
</evidence>
<dbReference type="InterPro" id="IPR015422">
    <property type="entry name" value="PyrdxlP-dep_Trfase_small"/>
</dbReference>
<dbReference type="GO" id="GO:0031071">
    <property type="term" value="F:cysteine desulfurase activity"/>
    <property type="evidence" value="ECO:0007669"/>
    <property type="project" value="UniProtKB-EC"/>
</dbReference>
<evidence type="ECO:0000256" key="4">
    <source>
        <dbReference type="ARBA" id="ARBA00022679"/>
    </source>
</evidence>
<dbReference type="PANTHER" id="PTHR43586">
    <property type="entry name" value="CYSTEINE DESULFURASE"/>
    <property type="match status" value="1"/>
</dbReference>
<evidence type="ECO:0000259" key="7">
    <source>
        <dbReference type="Pfam" id="PF00266"/>
    </source>
</evidence>
<dbReference type="OrthoDB" id="9804366at2"/>
<dbReference type="RefSeq" id="WP_072903759.1">
    <property type="nucleotide sequence ID" value="NZ_FRAD01000014.1"/>
</dbReference>
<evidence type="ECO:0000313" key="8">
    <source>
        <dbReference type="EMBL" id="SHK11319.1"/>
    </source>
</evidence>
<dbReference type="Gene3D" id="3.90.1150.10">
    <property type="entry name" value="Aspartate Aminotransferase, domain 1"/>
    <property type="match status" value="1"/>
</dbReference>
<dbReference type="InterPro" id="IPR015424">
    <property type="entry name" value="PyrdxlP-dep_Trfase"/>
</dbReference>
<dbReference type="PANTHER" id="PTHR43586:SF4">
    <property type="entry name" value="ISOPENICILLIN N EPIMERASE"/>
    <property type="match status" value="1"/>
</dbReference>
<sequence>MIYLDNGATTYPKAPNVGRKMREYIEKYGVNAGRGSYKLSEIVEEKILETRLLIKELFNIDNPSNIFFTSGATESINTAIQGALKKGDHVVTTAIEHNAVLRPIKFMEQMGVTNTIVPVNELGELNMVDLERAIRENTKLMVVNHVSNVLGTIQDIKDIGRLCKKHGIIFMVDAAQSAGKLNIDVKEENIDILAFPGHKGLLGPQGIGGLYISESVCDIVNPLKMGGTGSNSLELIQPSMVPDKFESGTLNIPGIIGLCEGIKFIKKETPERIDKKENEFIKYLVRELAKLSYVKIYGDIRARRAGALAINIDYMEPSEVGTALNKRNIAVRTGYHCAAMIHKCINTERQGVVRVTPGYFNTMKDMERFVEAIKDIYEEVFY</sequence>
<protein>
    <recommendedName>
        <fullName evidence="3">cysteine desulfurase</fullName>
        <ecNumber evidence="3">2.8.1.7</ecNumber>
    </recommendedName>
</protein>
<dbReference type="GO" id="GO:0006534">
    <property type="term" value="P:cysteine metabolic process"/>
    <property type="evidence" value="ECO:0007669"/>
    <property type="project" value="InterPro"/>
</dbReference>
<dbReference type="NCBIfam" id="TIGR01977">
    <property type="entry name" value="am_tr_V_EF2568"/>
    <property type="match status" value="1"/>
</dbReference>
<dbReference type="CDD" id="cd06453">
    <property type="entry name" value="SufS_like"/>
    <property type="match status" value="1"/>
</dbReference>
<keyword evidence="5" id="KW-0663">Pyridoxal phosphate</keyword>
<name>A0A1M6PTM7_9CLOT</name>
<evidence type="ECO:0000256" key="2">
    <source>
        <dbReference type="ARBA" id="ARBA00010447"/>
    </source>
</evidence>
<evidence type="ECO:0000256" key="3">
    <source>
        <dbReference type="ARBA" id="ARBA00012239"/>
    </source>
</evidence>
<dbReference type="Gene3D" id="3.40.640.10">
    <property type="entry name" value="Type I PLP-dependent aspartate aminotransferase-like (Major domain)"/>
    <property type="match status" value="1"/>
</dbReference>
<dbReference type="PIRSF" id="PIRSF005572">
    <property type="entry name" value="NifS"/>
    <property type="match status" value="1"/>
</dbReference>
<comment type="catalytic activity">
    <reaction evidence="6">
        <text>(sulfur carrier)-H + L-cysteine = (sulfur carrier)-SH + L-alanine</text>
        <dbReference type="Rhea" id="RHEA:43892"/>
        <dbReference type="Rhea" id="RHEA-COMP:14737"/>
        <dbReference type="Rhea" id="RHEA-COMP:14739"/>
        <dbReference type="ChEBI" id="CHEBI:29917"/>
        <dbReference type="ChEBI" id="CHEBI:35235"/>
        <dbReference type="ChEBI" id="CHEBI:57972"/>
        <dbReference type="ChEBI" id="CHEBI:64428"/>
        <dbReference type="EC" id="2.8.1.7"/>
    </reaction>
</comment>
<gene>
    <name evidence="8" type="ORF">SAMN02745248_01800</name>
</gene>
<dbReference type="STRING" id="1121331.SAMN02745248_01800"/>
<comment type="cofactor">
    <cofactor evidence="1">
        <name>pyridoxal 5'-phosphate</name>
        <dbReference type="ChEBI" id="CHEBI:597326"/>
    </cofactor>
</comment>
<evidence type="ECO:0000256" key="1">
    <source>
        <dbReference type="ARBA" id="ARBA00001933"/>
    </source>
</evidence>
<dbReference type="InterPro" id="IPR010969">
    <property type="entry name" value="Cys_dSase-rel_unknwn_funct"/>
</dbReference>
<dbReference type="EMBL" id="FRAD01000014">
    <property type="protein sequence ID" value="SHK11319.1"/>
    <property type="molecule type" value="Genomic_DNA"/>
</dbReference>
<organism evidence="8 9">
    <name type="scientific">Hathewaya proteolytica DSM 3090</name>
    <dbReference type="NCBI Taxonomy" id="1121331"/>
    <lineage>
        <taxon>Bacteria</taxon>
        <taxon>Bacillati</taxon>
        <taxon>Bacillota</taxon>
        <taxon>Clostridia</taxon>
        <taxon>Eubacteriales</taxon>
        <taxon>Clostridiaceae</taxon>
        <taxon>Hathewaya</taxon>
    </lineage>
</organism>
<evidence type="ECO:0000256" key="5">
    <source>
        <dbReference type="ARBA" id="ARBA00022898"/>
    </source>
</evidence>